<dbReference type="InterPro" id="IPR009057">
    <property type="entry name" value="Homeodomain-like_sf"/>
</dbReference>
<dbReference type="SUPFAM" id="SSF51215">
    <property type="entry name" value="Regulatory protein AraC"/>
    <property type="match status" value="1"/>
</dbReference>
<dbReference type="InterPro" id="IPR037923">
    <property type="entry name" value="HTH-like"/>
</dbReference>
<dbReference type="PANTHER" id="PTHR43280:SF2">
    <property type="entry name" value="HTH-TYPE TRANSCRIPTIONAL REGULATOR EXSA"/>
    <property type="match status" value="1"/>
</dbReference>
<evidence type="ECO:0000313" key="6">
    <source>
        <dbReference type="Proteomes" id="UP000461880"/>
    </source>
</evidence>
<comment type="caution">
    <text evidence="5">The sequence shown here is derived from an EMBL/GenBank/DDBJ whole genome shotgun (WGS) entry which is preliminary data.</text>
</comment>
<dbReference type="InterPro" id="IPR014710">
    <property type="entry name" value="RmlC-like_jellyroll"/>
</dbReference>
<evidence type="ECO:0000313" key="5">
    <source>
        <dbReference type="EMBL" id="MSS59020.1"/>
    </source>
</evidence>
<dbReference type="GO" id="GO:0043565">
    <property type="term" value="F:sequence-specific DNA binding"/>
    <property type="evidence" value="ECO:0007669"/>
    <property type="project" value="InterPro"/>
</dbReference>
<evidence type="ECO:0000256" key="3">
    <source>
        <dbReference type="ARBA" id="ARBA00023163"/>
    </source>
</evidence>
<keyword evidence="3" id="KW-0804">Transcription</keyword>
<proteinExistence type="predicted"/>
<reference evidence="5 6" key="1">
    <citation type="submission" date="2019-08" db="EMBL/GenBank/DDBJ databases">
        <title>In-depth cultivation of the pig gut microbiome towards novel bacterial diversity and tailored functional studies.</title>
        <authorList>
            <person name="Wylensek D."/>
            <person name="Hitch T.C.A."/>
            <person name="Clavel T."/>
        </authorList>
    </citation>
    <scope>NUCLEOTIDE SEQUENCE [LARGE SCALE GENOMIC DNA]</scope>
    <source>
        <strain evidence="5 6">Oil+RF-744-GAM-WT-6</strain>
    </source>
</reference>
<dbReference type="CDD" id="cd02208">
    <property type="entry name" value="cupin_RmlC-like"/>
    <property type="match status" value="1"/>
</dbReference>
<dbReference type="InterPro" id="IPR018060">
    <property type="entry name" value="HTH_AraC"/>
</dbReference>
<dbReference type="EMBL" id="VUMN01000021">
    <property type="protein sequence ID" value="MSS59020.1"/>
    <property type="molecule type" value="Genomic_DNA"/>
</dbReference>
<organism evidence="5 6">
    <name type="scientific">Stecheria intestinalis</name>
    <dbReference type="NCBI Taxonomy" id="2606630"/>
    <lineage>
        <taxon>Bacteria</taxon>
        <taxon>Bacillati</taxon>
        <taxon>Bacillota</taxon>
        <taxon>Erysipelotrichia</taxon>
        <taxon>Erysipelotrichales</taxon>
        <taxon>Erysipelotrichaceae</taxon>
        <taxon>Stecheria</taxon>
    </lineage>
</organism>
<dbReference type="Proteomes" id="UP000461880">
    <property type="component" value="Unassembled WGS sequence"/>
</dbReference>
<gene>
    <name evidence="5" type="ORF">FYJ51_08890</name>
</gene>
<dbReference type="PROSITE" id="PS00041">
    <property type="entry name" value="HTH_ARAC_FAMILY_1"/>
    <property type="match status" value="1"/>
</dbReference>
<dbReference type="Pfam" id="PF02311">
    <property type="entry name" value="AraC_binding"/>
    <property type="match status" value="1"/>
</dbReference>
<dbReference type="AlphaFoldDB" id="A0A7X2NT26"/>
<dbReference type="PROSITE" id="PS01124">
    <property type="entry name" value="HTH_ARAC_FAMILY_2"/>
    <property type="match status" value="1"/>
</dbReference>
<feature type="domain" description="HTH araC/xylS-type" evidence="4">
    <location>
        <begin position="194"/>
        <end position="292"/>
    </location>
</feature>
<protein>
    <submittedName>
        <fullName evidence="5">AraC family transcriptional regulator</fullName>
    </submittedName>
</protein>
<name>A0A7X2NT26_9FIRM</name>
<dbReference type="Pfam" id="PF12833">
    <property type="entry name" value="HTH_18"/>
    <property type="match status" value="1"/>
</dbReference>
<dbReference type="Gene3D" id="2.60.120.10">
    <property type="entry name" value="Jelly Rolls"/>
    <property type="match status" value="1"/>
</dbReference>
<evidence type="ECO:0000256" key="1">
    <source>
        <dbReference type="ARBA" id="ARBA00023015"/>
    </source>
</evidence>
<dbReference type="Gene3D" id="1.10.10.60">
    <property type="entry name" value="Homeodomain-like"/>
    <property type="match status" value="2"/>
</dbReference>
<dbReference type="SUPFAM" id="SSF46689">
    <property type="entry name" value="Homeodomain-like"/>
    <property type="match status" value="2"/>
</dbReference>
<evidence type="ECO:0000259" key="4">
    <source>
        <dbReference type="PROSITE" id="PS01124"/>
    </source>
</evidence>
<keyword evidence="6" id="KW-1185">Reference proteome</keyword>
<dbReference type="PRINTS" id="PR00032">
    <property type="entry name" value="HTHARAC"/>
</dbReference>
<sequence length="295" mass="34025">MFSCQNINMKKNAEENYSFGNLPVFLENKEICSADPHQELAHWHDMLELIQVESGEMHCHVNDSDFLLKKGDICIINQEQVHRVYSTEEEKPCSAHTLTVNPMMLSSIHDLYNELILPVISDGDFTHIRMNGRNSHARMISDLMDELRQLAEEKPAGYELQALAYVSMILRQVYLVHMNEPIEQDHDEDLRLQKKMTTYIYEHYADRIGLNDIASSAGISRSKCAAVFSKYTETSPIDFLNSYRLEMSAAMLKNTNDSISSIAFSCGFSQQSYFNRMFLREYGMTPKEYRKSSRA</sequence>
<evidence type="ECO:0000256" key="2">
    <source>
        <dbReference type="ARBA" id="ARBA00023125"/>
    </source>
</evidence>
<keyword evidence="2" id="KW-0238">DNA-binding</keyword>
<dbReference type="InterPro" id="IPR003313">
    <property type="entry name" value="AraC-bd"/>
</dbReference>
<dbReference type="GO" id="GO:0003700">
    <property type="term" value="F:DNA-binding transcription factor activity"/>
    <property type="evidence" value="ECO:0007669"/>
    <property type="project" value="InterPro"/>
</dbReference>
<keyword evidence="1" id="KW-0805">Transcription regulation</keyword>
<dbReference type="InterPro" id="IPR018062">
    <property type="entry name" value="HTH_AraC-typ_CS"/>
</dbReference>
<dbReference type="PANTHER" id="PTHR43280">
    <property type="entry name" value="ARAC-FAMILY TRANSCRIPTIONAL REGULATOR"/>
    <property type="match status" value="1"/>
</dbReference>
<dbReference type="SMART" id="SM00342">
    <property type="entry name" value="HTH_ARAC"/>
    <property type="match status" value="1"/>
</dbReference>
<accession>A0A7X2NT26</accession>
<dbReference type="InterPro" id="IPR020449">
    <property type="entry name" value="Tscrpt_reg_AraC-type_HTH"/>
</dbReference>